<organism evidence="2 3">
    <name type="scientific">Knipowitschia caucasica</name>
    <name type="common">Caucasian dwarf goby</name>
    <name type="synonym">Pomatoschistus caucasicus</name>
    <dbReference type="NCBI Taxonomy" id="637954"/>
    <lineage>
        <taxon>Eukaryota</taxon>
        <taxon>Metazoa</taxon>
        <taxon>Chordata</taxon>
        <taxon>Craniata</taxon>
        <taxon>Vertebrata</taxon>
        <taxon>Euteleostomi</taxon>
        <taxon>Actinopterygii</taxon>
        <taxon>Neopterygii</taxon>
        <taxon>Teleostei</taxon>
        <taxon>Neoteleostei</taxon>
        <taxon>Acanthomorphata</taxon>
        <taxon>Gobiaria</taxon>
        <taxon>Gobiiformes</taxon>
        <taxon>Gobioidei</taxon>
        <taxon>Gobiidae</taxon>
        <taxon>Gobiinae</taxon>
        <taxon>Knipowitschia</taxon>
    </lineage>
</organism>
<gene>
    <name evidence="2" type="ORF">KC01_LOCUS22888</name>
</gene>
<sequence>MHSPENTGRSSDGRRRGSKPGRSAPPLLLGLELDIGRMGVGGSWPGASKEQSEHGGAPVCSSVWAARVGLMSCSMTPVTPLDRLGEKAWDKQEDRVTTSLCDISGRARDGQEPCARGLCAASGWGPVLFLVLAS</sequence>
<dbReference type="AlphaFoldDB" id="A0AAV2KUZ7"/>
<protein>
    <submittedName>
        <fullName evidence="2">Uncharacterized protein</fullName>
    </submittedName>
</protein>
<keyword evidence="3" id="KW-1185">Reference proteome</keyword>
<dbReference type="Proteomes" id="UP001497482">
    <property type="component" value="Chromosome 2"/>
</dbReference>
<proteinExistence type="predicted"/>
<evidence type="ECO:0000256" key="1">
    <source>
        <dbReference type="SAM" id="MobiDB-lite"/>
    </source>
</evidence>
<name>A0AAV2KUZ7_KNICA</name>
<evidence type="ECO:0000313" key="2">
    <source>
        <dbReference type="EMBL" id="CAL1593878.1"/>
    </source>
</evidence>
<reference evidence="2 3" key="1">
    <citation type="submission" date="2024-04" db="EMBL/GenBank/DDBJ databases">
        <authorList>
            <person name="Waldvogel A.-M."/>
            <person name="Schoenle A."/>
        </authorList>
    </citation>
    <scope>NUCLEOTIDE SEQUENCE [LARGE SCALE GENOMIC DNA]</scope>
</reference>
<accession>A0AAV2KUZ7</accession>
<dbReference type="EMBL" id="OZ035824">
    <property type="protein sequence ID" value="CAL1593878.1"/>
    <property type="molecule type" value="Genomic_DNA"/>
</dbReference>
<evidence type="ECO:0000313" key="3">
    <source>
        <dbReference type="Proteomes" id="UP001497482"/>
    </source>
</evidence>
<feature type="region of interest" description="Disordered" evidence="1">
    <location>
        <begin position="1"/>
        <end position="27"/>
    </location>
</feature>